<protein>
    <submittedName>
        <fullName evidence="2">Uncharacterized protein</fullName>
    </submittedName>
</protein>
<sequence length="36" mass="4429">MSEYEVIRFFKFLLTFGIGFALWECALRLWWAVRTK</sequence>
<gene>
    <name evidence="2" type="ORF">LMG23992_04208</name>
</gene>
<keyword evidence="3" id="KW-1185">Reference proteome</keyword>
<evidence type="ECO:0000313" key="2">
    <source>
        <dbReference type="EMBL" id="CAG9180306.1"/>
    </source>
</evidence>
<comment type="caution">
    <text evidence="2">The sequence shown here is derived from an EMBL/GenBank/DDBJ whole genome shotgun (WGS) entry which is preliminary data.</text>
</comment>
<evidence type="ECO:0000256" key="1">
    <source>
        <dbReference type="SAM" id="Phobius"/>
    </source>
</evidence>
<name>A0ABM8XJE1_9BURK</name>
<accession>A0ABM8XJE1</accession>
<feature type="transmembrane region" description="Helical" evidence="1">
    <location>
        <begin position="12"/>
        <end position="33"/>
    </location>
</feature>
<organism evidence="2 3">
    <name type="scientific">Cupriavidus laharis</name>
    <dbReference type="NCBI Taxonomy" id="151654"/>
    <lineage>
        <taxon>Bacteria</taxon>
        <taxon>Pseudomonadati</taxon>
        <taxon>Pseudomonadota</taxon>
        <taxon>Betaproteobacteria</taxon>
        <taxon>Burkholderiales</taxon>
        <taxon>Burkholderiaceae</taxon>
        <taxon>Cupriavidus</taxon>
    </lineage>
</organism>
<keyword evidence="1" id="KW-1133">Transmembrane helix</keyword>
<keyword evidence="1" id="KW-0472">Membrane</keyword>
<reference evidence="2 3" key="1">
    <citation type="submission" date="2021-08" db="EMBL/GenBank/DDBJ databases">
        <authorList>
            <person name="Peeters C."/>
        </authorList>
    </citation>
    <scope>NUCLEOTIDE SEQUENCE [LARGE SCALE GENOMIC DNA]</scope>
    <source>
        <strain evidence="2 3">LMG 23992</strain>
    </source>
</reference>
<evidence type="ECO:0000313" key="3">
    <source>
        <dbReference type="Proteomes" id="UP000727654"/>
    </source>
</evidence>
<dbReference type="Proteomes" id="UP000727654">
    <property type="component" value="Unassembled WGS sequence"/>
</dbReference>
<keyword evidence="1" id="KW-0812">Transmembrane</keyword>
<proteinExistence type="predicted"/>
<dbReference type="EMBL" id="CAJZAI010000012">
    <property type="protein sequence ID" value="CAG9180306.1"/>
    <property type="molecule type" value="Genomic_DNA"/>
</dbReference>